<accession>A0ACC2KMZ4</accession>
<evidence type="ECO:0000313" key="1">
    <source>
        <dbReference type="EMBL" id="KAJ8622556.1"/>
    </source>
</evidence>
<protein>
    <submittedName>
        <fullName evidence="1">Uncharacterized protein</fullName>
    </submittedName>
</protein>
<gene>
    <name evidence="1" type="ORF">MRB53_031085</name>
</gene>
<dbReference type="EMBL" id="CM056818">
    <property type="protein sequence ID" value="KAJ8622556.1"/>
    <property type="molecule type" value="Genomic_DNA"/>
</dbReference>
<dbReference type="Proteomes" id="UP001234297">
    <property type="component" value="Chromosome 10"/>
</dbReference>
<sequence>MSRRPASRNGAGRARGGRARRGGREDKRRARHLERTGPAGGDEPSAWSRLSREAGKGIVCAGHTRPLPARAARAPVSKRSLPRPHRVIKMRPIAKGRGTVAAQGKPMSESIKIDYSALADSTVDAGGGGTLVVFASGSLDFGRRTADLLGETGAALVKRAASAAKFKGKNGSALDIIAPAGLAADRLLVVGVGSEDASADGGKDKGKPFEPTNLGGAVAGKVGRGTTATVLFDLPRPVPDENRALAEFTTGLRLRDYKFDTYKTKKKKDEPEEDGATKVTIAVADPDAARAAAGLDAVADGVITARQLVNEPPNVLYPEAFADRLAFLKDVGVEIEVLDIPAMGEARHGRLPRPHGNGGEAAKPVAFIGKGVTFDTGGISIKPSGGMEDMKGDMAGAACVVGLMQALAGRKAKVDAIGAIGIVENMPGPDAQRPGDIVTSMSGQTIEIINTDAEGRLVLADVCWYVQDRYKPAFMVDLATLTGAIIVALGQEHGGLFSNDDELADRLLAAGKTTGEKLWRMPLAPAYDKLIDSKFADVKNSGGRHASSITAAQFIQRFVNDVPWAHLDIAGMGMSSPATDINQSWGSGWGVRLLNRLVEDHYETH</sequence>
<evidence type="ECO:0000313" key="2">
    <source>
        <dbReference type="Proteomes" id="UP001234297"/>
    </source>
</evidence>
<name>A0ACC2KMZ4_PERAE</name>
<comment type="caution">
    <text evidence="1">The sequence shown here is derived from an EMBL/GenBank/DDBJ whole genome shotgun (WGS) entry which is preliminary data.</text>
</comment>
<organism evidence="1 2">
    <name type="scientific">Persea americana</name>
    <name type="common">Avocado</name>
    <dbReference type="NCBI Taxonomy" id="3435"/>
    <lineage>
        <taxon>Eukaryota</taxon>
        <taxon>Viridiplantae</taxon>
        <taxon>Streptophyta</taxon>
        <taxon>Embryophyta</taxon>
        <taxon>Tracheophyta</taxon>
        <taxon>Spermatophyta</taxon>
        <taxon>Magnoliopsida</taxon>
        <taxon>Magnoliidae</taxon>
        <taxon>Laurales</taxon>
        <taxon>Lauraceae</taxon>
        <taxon>Persea</taxon>
    </lineage>
</organism>
<keyword evidence="2" id="KW-1185">Reference proteome</keyword>
<proteinExistence type="predicted"/>
<reference evidence="1 2" key="1">
    <citation type="journal article" date="2022" name="Hortic Res">
        <title>A haplotype resolved chromosomal level avocado genome allows analysis of novel avocado genes.</title>
        <authorList>
            <person name="Nath O."/>
            <person name="Fletcher S.J."/>
            <person name="Hayward A."/>
            <person name="Shaw L.M."/>
            <person name="Masouleh A.K."/>
            <person name="Furtado A."/>
            <person name="Henry R.J."/>
            <person name="Mitter N."/>
        </authorList>
    </citation>
    <scope>NUCLEOTIDE SEQUENCE [LARGE SCALE GENOMIC DNA]</scope>
    <source>
        <strain evidence="2">cv. Hass</strain>
    </source>
</reference>